<proteinExistence type="inferred from homology"/>
<dbReference type="RefSeq" id="WP_204657978.1">
    <property type="nucleotide sequence ID" value="NZ_CP056775.1"/>
</dbReference>
<dbReference type="CDD" id="cd05237">
    <property type="entry name" value="UDP_invert_4-6DH_SDR_e"/>
    <property type="match status" value="1"/>
</dbReference>
<evidence type="ECO:0000256" key="1">
    <source>
        <dbReference type="ARBA" id="ARBA00007430"/>
    </source>
</evidence>
<dbReference type="PANTHER" id="PTHR43318">
    <property type="entry name" value="UDP-N-ACETYLGLUCOSAMINE 4,6-DEHYDRATASE"/>
    <property type="match status" value="1"/>
</dbReference>
<gene>
    <name evidence="3" type="ORF">HWI92_18350</name>
</gene>
<dbReference type="Pfam" id="PF02719">
    <property type="entry name" value="Polysacc_synt_2"/>
    <property type="match status" value="1"/>
</dbReference>
<evidence type="ECO:0000313" key="4">
    <source>
        <dbReference type="Proteomes" id="UP000612680"/>
    </source>
</evidence>
<evidence type="ECO:0000259" key="2">
    <source>
        <dbReference type="Pfam" id="PF02719"/>
    </source>
</evidence>
<accession>A0ABX7I9S7</accession>
<feature type="domain" description="Polysaccharide biosynthesis protein CapD-like" evidence="2">
    <location>
        <begin position="34"/>
        <end position="312"/>
    </location>
</feature>
<sequence>MQHNLYPDPEKLLGRQEQQYDLTHAYHAISGKTILLTGAAGSIGQELVKHILDLCPKMLILVDQAETALCELIQKPHVQVSLTSILHFVADITDLTGMRRIFQQQVPDIIFHAAAYKHVTMMQNQPYEALRTNVLGTHVLVQVSLQFRVGKFVFISTDKAVNPSGIMGSTKRLAELYLLAVSRENPETIFVITRFGNVLGSAGSCIPRFLQQIREGRPMTITHPEVCRYFMTFHEAFQTVLEAAGIGKTGEILIAEMGAPVRIRDLAAKFAVLCGIKPADISMHYFGLQPGEKLREDLWHIFEQRKTANSGEVSVFTSPAPAAGATVIARQVEQALQTLTDQELIFFVKTLIKKLQLS</sequence>
<comment type="similarity">
    <text evidence="1">Belongs to the polysaccharide synthase family.</text>
</comment>
<dbReference type="InterPro" id="IPR036291">
    <property type="entry name" value="NAD(P)-bd_dom_sf"/>
</dbReference>
<dbReference type="SUPFAM" id="SSF51735">
    <property type="entry name" value="NAD(P)-binding Rossmann-fold domains"/>
    <property type="match status" value="1"/>
</dbReference>
<organism evidence="3 4">
    <name type="scientific">Dyadobacter sandarakinus</name>
    <dbReference type="NCBI Taxonomy" id="2747268"/>
    <lineage>
        <taxon>Bacteria</taxon>
        <taxon>Pseudomonadati</taxon>
        <taxon>Bacteroidota</taxon>
        <taxon>Cytophagia</taxon>
        <taxon>Cytophagales</taxon>
        <taxon>Spirosomataceae</taxon>
        <taxon>Dyadobacter</taxon>
    </lineage>
</organism>
<dbReference type="PANTHER" id="PTHR43318:SF1">
    <property type="entry name" value="POLYSACCHARIDE BIOSYNTHESIS PROTEIN EPSC-RELATED"/>
    <property type="match status" value="1"/>
</dbReference>
<reference evidence="3 4" key="1">
    <citation type="submission" date="2020-06" db="EMBL/GenBank/DDBJ databases">
        <title>Dyadobacter sandarakinus sp. nov., isolated from the soil of the Arctic Yellow River Station.</title>
        <authorList>
            <person name="Zhang Y."/>
            <person name="Peng F."/>
        </authorList>
    </citation>
    <scope>NUCLEOTIDE SEQUENCE [LARGE SCALE GENOMIC DNA]</scope>
    <source>
        <strain evidence="3 4">Q3-56</strain>
    </source>
</reference>
<keyword evidence="4" id="KW-1185">Reference proteome</keyword>
<dbReference type="InterPro" id="IPR051203">
    <property type="entry name" value="Polysaccharide_Synthase-Rel"/>
</dbReference>
<evidence type="ECO:0000313" key="3">
    <source>
        <dbReference type="EMBL" id="QRR02735.1"/>
    </source>
</evidence>
<dbReference type="Proteomes" id="UP000612680">
    <property type="component" value="Chromosome"/>
</dbReference>
<dbReference type="EMBL" id="CP056775">
    <property type="protein sequence ID" value="QRR02735.1"/>
    <property type="molecule type" value="Genomic_DNA"/>
</dbReference>
<protein>
    <submittedName>
        <fullName evidence="3">Polysaccharide biosynthesis protein</fullName>
    </submittedName>
</protein>
<name>A0ABX7I9S7_9BACT</name>
<dbReference type="Gene3D" id="3.40.50.720">
    <property type="entry name" value="NAD(P)-binding Rossmann-like Domain"/>
    <property type="match status" value="1"/>
</dbReference>
<dbReference type="InterPro" id="IPR003869">
    <property type="entry name" value="Polysac_CapD-like"/>
</dbReference>